<dbReference type="STRING" id="1927124.BST13_18640"/>
<accession>A0A1X0AVU1</accession>
<proteinExistence type="predicted"/>
<evidence type="ECO:0000313" key="2">
    <source>
        <dbReference type="Proteomes" id="UP000192448"/>
    </source>
</evidence>
<dbReference type="AlphaFoldDB" id="A0A1X0AVU1"/>
<dbReference type="OrthoDB" id="4724819at2"/>
<evidence type="ECO:0000313" key="1">
    <source>
        <dbReference type="EMBL" id="ORA34015.1"/>
    </source>
</evidence>
<dbReference type="Proteomes" id="UP000192448">
    <property type="component" value="Unassembled WGS sequence"/>
</dbReference>
<organism evidence="1 2">
    <name type="scientific">Mycobacterium aquaticum</name>
    <dbReference type="NCBI Taxonomy" id="1927124"/>
    <lineage>
        <taxon>Bacteria</taxon>
        <taxon>Bacillati</taxon>
        <taxon>Actinomycetota</taxon>
        <taxon>Actinomycetes</taxon>
        <taxon>Mycobacteriales</taxon>
        <taxon>Mycobacteriaceae</taxon>
        <taxon>Mycobacterium</taxon>
    </lineage>
</organism>
<reference evidence="1 2" key="1">
    <citation type="submission" date="2017-02" db="EMBL/GenBank/DDBJ databases">
        <title>The new phylogeny of genus Mycobacterium.</title>
        <authorList>
            <person name="Tortoli E."/>
            <person name="Trovato A."/>
            <person name="Cirillo D.M."/>
        </authorList>
    </citation>
    <scope>NUCLEOTIDE SEQUENCE [LARGE SCALE GENOMIC DNA]</scope>
    <source>
        <strain evidence="1 2">RW6</strain>
    </source>
</reference>
<evidence type="ECO:0008006" key="3">
    <source>
        <dbReference type="Google" id="ProtNLM"/>
    </source>
</evidence>
<protein>
    <recommendedName>
        <fullName evidence="3">ANTAR domain-containing protein</fullName>
    </recommendedName>
</protein>
<keyword evidence="2" id="KW-1185">Reference proteome</keyword>
<gene>
    <name evidence="1" type="ORF">BST13_18640</name>
</gene>
<dbReference type="EMBL" id="MVHF01000018">
    <property type="protein sequence ID" value="ORA34015.1"/>
    <property type="molecule type" value="Genomic_DNA"/>
</dbReference>
<name>A0A1X0AVU1_9MYCO</name>
<comment type="caution">
    <text evidence="1">The sequence shown here is derived from an EMBL/GenBank/DDBJ whole genome shotgun (WGS) entry which is preliminary data.</text>
</comment>
<sequence>MTVSDGVVRERALDTYEAEPGSDKRYNAQMRMISLAAGILVGLRCRRWEDEIVELIEVAQSCRMSPYELAKALVDLASGVQVTSEAYRLHPALRIVRRQWGYLLNASPGRASVAGKRHA</sequence>